<dbReference type="PANTHER" id="PTHR30023">
    <property type="entry name" value="D-ALANYL-D-ALANINE CARBOXYPEPTIDASE"/>
    <property type="match status" value="1"/>
</dbReference>
<dbReference type="Pfam" id="PF02113">
    <property type="entry name" value="Peptidase_S13"/>
    <property type="match status" value="2"/>
</dbReference>
<dbReference type="InterPro" id="IPR000667">
    <property type="entry name" value="Peptidase_S13"/>
</dbReference>
<dbReference type="RefSeq" id="WP_008543262.1">
    <property type="nucleotide sequence ID" value="NZ_JH605004.1"/>
</dbReference>
<organism evidence="5 6">
    <name type="scientific">Sutterella parvirubra YIT 11816</name>
    <dbReference type="NCBI Taxonomy" id="762967"/>
    <lineage>
        <taxon>Bacteria</taxon>
        <taxon>Pseudomonadati</taxon>
        <taxon>Pseudomonadota</taxon>
        <taxon>Betaproteobacteria</taxon>
        <taxon>Burkholderiales</taxon>
        <taxon>Sutterellaceae</taxon>
        <taxon>Sutterella</taxon>
    </lineage>
</organism>
<name>H3KH08_9BURK</name>
<dbReference type="NCBIfam" id="TIGR00666">
    <property type="entry name" value="PBP4"/>
    <property type="match status" value="1"/>
</dbReference>
<dbReference type="PANTHER" id="PTHR30023:SF0">
    <property type="entry name" value="PENICILLIN-SENSITIVE CARBOXYPEPTIDASE A"/>
    <property type="match status" value="1"/>
</dbReference>
<gene>
    <name evidence="5" type="ORF">HMPREF9440_02047</name>
</gene>
<dbReference type="AlphaFoldDB" id="H3KH08"/>
<dbReference type="MEROPS" id="S13.003"/>
<dbReference type="GO" id="GO:0000270">
    <property type="term" value="P:peptidoglycan metabolic process"/>
    <property type="evidence" value="ECO:0007669"/>
    <property type="project" value="TreeGrafter"/>
</dbReference>
<dbReference type="Gene3D" id="3.40.710.10">
    <property type="entry name" value="DD-peptidase/beta-lactamase superfamily"/>
    <property type="match status" value="1"/>
</dbReference>
<accession>H3KH08</accession>
<dbReference type="PRINTS" id="PR00922">
    <property type="entry name" value="DADACBPTASE3"/>
</dbReference>
<feature type="region of interest" description="Disordered" evidence="3">
    <location>
        <begin position="366"/>
        <end position="402"/>
    </location>
</feature>
<evidence type="ECO:0000313" key="5">
    <source>
        <dbReference type="EMBL" id="EHY30599.1"/>
    </source>
</evidence>
<evidence type="ECO:0000256" key="2">
    <source>
        <dbReference type="ARBA" id="ARBA00022801"/>
    </source>
</evidence>
<dbReference type="PATRIC" id="fig|762967.3.peg.1612"/>
<dbReference type="GO" id="GO:0006508">
    <property type="term" value="P:proteolysis"/>
    <property type="evidence" value="ECO:0007669"/>
    <property type="project" value="InterPro"/>
</dbReference>
<keyword evidence="5" id="KW-0121">Carboxypeptidase</keyword>
<keyword evidence="6" id="KW-1185">Reference proteome</keyword>
<evidence type="ECO:0000256" key="4">
    <source>
        <dbReference type="SAM" id="SignalP"/>
    </source>
</evidence>
<feature type="compositionally biased region" description="Basic and acidic residues" evidence="3">
    <location>
        <begin position="366"/>
        <end position="375"/>
    </location>
</feature>
<feature type="chain" id="PRO_5003587441" evidence="4">
    <location>
        <begin position="24"/>
        <end position="600"/>
    </location>
</feature>
<dbReference type="GO" id="GO:0004185">
    <property type="term" value="F:serine-type carboxypeptidase activity"/>
    <property type="evidence" value="ECO:0007669"/>
    <property type="project" value="InterPro"/>
</dbReference>
<dbReference type="EMBL" id="AFBQ01000305">
    <property type="protein sequence ID" value="EHY30599.1"/>
    <property type="molecule type" value="Genomic_DNA"/>
</dbReference>
<evidence type="ECO:0000313" key="6">
    <source>
        <dbReference type="Proteomes" id="UP000004956"/>
    </source>
</evidence>
<dbReference type="Proteomes" id="UP000004956">
    <property type="component" value="Unassembled WGS sequence"/>
</dbReference>
<feature type="signal peptide" evidence="4">
    <location>
        <begin position="1"/>
        <end position="23"/>
    </location>
</feature>
<dbReference type="Gene3D" id="3.50.80.20">
    <property type="entry name" value="D-Ala-D-Ala carboxypeptidase C, peptidase S13"/>
    <property type="match status" value="1"/>
</dbReference>
<sequence>RRLAAATAGAFLAGPLMAGGAYAAPAAAPAKSAAEAKQTPQSAPLPNPLARAAKRWKVDPNAVTIAVVPVEGTGAPALLHRADTAVSPASTAKLVTTLLALEKLGVNHRWLTGFYTDAEPDAKGKLKGNLYVKGSGDPNFVIEDFEMELSRLYASGVRSIEGDVVIDRSRFDVPDTSENAFDGRGSRPYNVSPDAALINYRNLSFEFLPDTEKGIARIAVFPKMEGVRFPSTIKLSKGACGDWKTKLGFKMENLKDGTKRARFNGTLPSACGAKNFNVIAMKRDEYFERVFRAAWKRAGGTWKGKVREGRVPEEAERRIAHASPALTEVATLTNKWSNNVMARHLFLTVGANRVEREAKEAWEAKLKAEKAEQAKQPKQSKQQAAGQNPSAKDKKAPKMPPVRGATLADARAELSEWLREKGIDPALIHIDNGSGLSRETHVTARAMASLLRAGWASPYMPEYLASLPVTGEDGTMVKRKVAVSEGRIKTGFLTDVRSIGGYVRSMDGRRWAVYASVHGAKNMPGGIAFLDNVILWVRDLGEKPTIEITAETAKKADEARAKKAAEAEAAQEAQGAQEVKQAPEAAEAEETEGTAEAPQK</sequence>
<feature type="non-terminal residue" evidence="5">
    <location>
        <position position="1"/>
    </location>
</feature>
<evidence type="ECO:0000256" key="1">
    <source>
        <dbReference type="ARBA" id="ARBA00006096"/>
    </source>
</evidence>
<protein>
    <submittedName>
        <fullName evidence="5">D-alanyl-D-alanine carboxypeptidase/D-alanyl-D-alanine-endopeptidase</fullName>
    </submittedName>
</protein>
<dbReference type="SUPFAM" id="SSF56601">
    <property type="entry name" value="beta-lactamase/transpeptidase-like"/>
    <property type="match status" value="1"/>
</dbReference>
<keyword evidence="5" id="KW-0645">Protease</keyword>
<comment type="similarity">
    <text evidence="1">Belongs to the peptidase S13 family.</text>
</comment>
<dbReference type="InterPro" id="IPR012338">
    <property type="entry name" value="Beta-lactam/transpept-like"/>
</dbReference>
<keyword evidence="4" id="KW-0732">Signal</keyword>
<proteinExistence type="inferred from homology"/>
<feature type="region of interest" description="Disordered" evidence="3">
    <location>
        <begin position="550"/>
        <end position="600"/>
    </location>
</feature>
<dbReference type="STRING" id="762967.HMPREF9440_02047"/>
<dbReference type="HOGENOM" id="CLU_454607_0_0_4"/>
<feature type="compositionally biased region" description="Low complexity" evidence="3">
    <location>
        <begin position="567"/>
        <end position="585"/>
    </location>
</feature>
<evidence type="ECO:0000256" key="3">
    <source>
        <dbReference type="SAM" id="MobiDB-lite"/>
    </source>
</evidence>
<reference evidence="5 6" key="1">
    <citation type="submission" date="2011-11" db="EMBL/GenBank/DDBJ databases">
        <authorList>
            <person name="Weinstock G."/>
            <person name="Sodergren E."/>
            <person name="Clifton S."/>
            <person name="Fulton L."/>
            <person name="Fulton B."/>
            <person name="Courtney L."/>
            <person name="Fronick C."/>
            <person name="Harrison M."/>
            <person name="Strong C."/>
            <person name="Farmer C."/>
            <person name="Delahaunty K."/>
            <person name="Markovic C."/>
            <person name="Hall O."/>
            <person name="Minx P."/>
            <person name="Tomlinson C."/>
            <person name="Mitreva M."/>
            <person name="Hou S."/>
            <person name="Chen J."/>
            <person name="Wollam A."/>
            <person name="Pepin K.H."/>
            <person name="Johnson M."/>
            <person name="Bhonagiri V."/>
            <person name="Zhang X."/>
            <person name="Suruliraj S."/>
            <person name="Warren W."/>
            <person name="Chinwalla A."/>
            <person name="Mardis E.R."/>
            <person name="Wilson R.K."/>
        </authorList>
    </citation>
    <scope>NUCLEOTIDE SEQUENCE [LARGE SCALE GENOMIC DNA]</scope>
    <source>
        <strain evidence="5 6">YIT 11816</strain>
    </source>
</reference>
<keyword evidence="2" id="KW-0378">Hydrolase</keyword>
<feature type="compositionally biased region" description="Low complexity" evidence="3">
    <location>
        <begin position="376"/>
        <end position="387"/>
    </location>
</feature>
<comment type="caution">
    <text evidence="5">The sequence shown here is derived from an EMBL/GenBank/DDBJ whole genome shotgun (WGS) entry which is preliminary data.</text>
</comment>
<feature type="compositionally biased region" description="Basic and acidic residues" evidence="3">
    <location>
        <begin position="552"/>
        <end position="566"/>
    </location>
</feature>